<feature type="compositionally biased region" description="Polar residues" evidence="1">
    <location>
        <begin position="49"/>
        <end position="64"/>
    </location>
</feature>
<dbReference type="Proteomes" id="UP000092583">
    <property type="component" value="Unassembled WGS sequence"/>
</dbReference>
<reference evidence="3 4" key="1">
    <citation type="submission" date="2013-07" db="EMBL/GenBank/DDBJ databases">
        <title>The Genome Sequence of Kwoniella mangroviensis CBS10435.</title>
        <authorList>
            <consortium name="The Broad Institute Genome Sequencing Platform"/>
            <person name="Cuomo C."/>
            <person name="Litvintseva A."/>
            <person name="Chen Y."/>
            <person name="Heitman J."/>
            <person name="Sun S."/>
            <person name="Springer D."/>
            <person name="Dromer F."/>
            <person name="Young S.K."/>
            <person name="Zeng Q."/>
            <person name="Gargeya S."/>
            <person name="Fitzgerald M."/>
            <person name="Abouelleil A."/>
            <person name="Alvarado L."/>
            <person name="Berlin A.M."/>
            <person name="Chapman S.B."/>
            <person name="Dewar J."/>
            <person name="Goldberg J."/>
            <person name="Griggs A."/>
            <person name="Gujja S."/>
            <person name="Hansen M."/>
            <person name="Howarth C."/>
            <person name="Imamovic A."/>
            <person name="Larimer J."/>
            <person name="McCowan C."/>
            <person name="Murphy C."/>
            <person name="Pearson M."/>
            <person name="Priest M."/>
            <person name="Roberts A."/>
            <person name="Saif S."/>
            <person name="Shea T."/>
            <person name="Sykes S."/>
            <person name="Wortman J."/>
            <person name="Nusbaum C."/>
            <person name="Birren B."/>
        </authorList>
    </citation>
    <scope>NUCLEOTIDE SEQUENCE [LARGE SCALE GENOMIC DNA]</scope>
    <source>
        <strain evidence="3 4">CBS 10435</strain>
    </source>
</reference>
<organism evidence="3 4">
    <name type="scientific">Kwoniella mangroviensis CBS 10435</name>
    <dbReference type="NCBI Taxonomy" id="1331196"/>
    <lineage>
        <taxon>Eukaryota</taxon>
        <taxon>Fungi</taxon>
        <taxon>Dikarya</taxon>
        <taxon>Basidiomycota</taxon>
        <taxon>Agaricomycotina</taxon>
        <taxon>Tremellomycetes</taxon>
        <taxon>Tremellales</taxon>
        <taxon>Cryptococcaceae</taxon>
        <taxon>Kwoniella</taxon>
    </lineage>
</organism>
<name>A0A1B9IKP7_9TREE</name>
<evidence type="ECO:0000256" key="2">
    <source>
        <dbReference type="SAM" id="SignalP"/>
    </source>
</evidence>
<keyword evidence="2" id="KW-0732">Signal</keyword>
<feature type="signal peptide" evidence="2">
    <location>
        <begin position="1"/>
        <end position="18"/>
    </location>
</feature>
<reference evidence="4" key="2">
    <citation type="submission" date="2013-12" db="EMBL/GenBank/DDBJ databases">
        <title>Evolution of pathogenesis and genome organization in the Tremellales.</title>
        <authorList>
            <person name="Cuomo C."/>
            <person name="Litvintseva A."/>
            <person name="Heitman J."/>
            <person name="Chen Y."/>
            <person name="Sun S."/>
            <person name="Springer D."/>
            <person name="Dromer F."/>
            <person name="Young S."/>
            <person name="Zeng Q."/>
            <person name="Chapman S."/>
            <person name="Gujja S."/>
            <person name="Saif S."/>
            <person name="Birren B."/>
        </authorList>
    </citation>
    <scope>NUCLEOTIDE SEQUENCE [LARGE SCALE GENOMIC DNA]</scope>
    <source>
        <strain evidence="4">CBS 10435</strain>
    </source>
</reference>
<evidence type="ECO:0000256" key="1">
    <source>
        <dbReference type="SAM" id="MobiDB-lite"/>
    </source>
</evidence>
<protein>
    <submittedName>
        <fullName evidence="3">Uncharacterized protein</fullName>
    </submittedName>
</protein>
<feature type="chain" id="PRO_5008628782" evidence="2">
    <location>
        <begin position="19"/>
        <end position="96"/>
    </location>
</feature>
<proteinExistence type="predicted"/>
<feature type="region of interest" description="Disordered" evidence="1">
    <location>
        <begin position="49"/>
        <end position="74"/>
    </location>
</feature>
<keyword evidence="4" id="KW-1185">Reference proteome</keyword>
<gene>
    <name evidence="3" type="ORF">L486_06170</name>
</gene>
<evidence type="ECO:0000313" key="3">
    <source>
        <dbReference type="EMBL" id="OCF56229.1"/>
    </source>
</evidence>
<dbReference type="AlphaFoldDB" id="A0A1B9IKP7"/>
<accession>A0A1B9IKP7</accession>
<evidence type="ECO:0000313" key="4">
    <source>
        <dbReference type="Proteomes" id="UP000092583"/>
    </source>
</evidence>
<sequence>MRLSATIFLMAFATSAFAAPVAQGPGANINTNTVPPIVSGGTAISQGQIPSSVSINGPNASQSPGGLGSMGDAAGSVSPGSFAGATALETVGGAKP</sequence>
<dbReference type="EMBL" id="KV700091">
    <property type="protein sequence ID" value="OCF56229.1"/>
    <property type="molecule type" value="Genomic_DNA"/>
</dbReference>